<feature type="coiled-coil region" evidence="1">
    <location>
        <begin position="90"/>
        <end position="138"/>
    </location>
</feature>
<feature type="domain" description="CT398-like coiled coil hairpin" evidence="2">
    <location>
        <begin position="10"/>
        <end position="183"/>
    </location>
</feature>
<name>A0A934K8B0_9BACT</name>
<dbReference type="InterPro" id="IPR056003">
    <property type="entry name" value="CT398_CC_hairpin"/>
</dbReference>
<dbReference type="Pfam" id="PF24481">
    <property type="entry name" value="CT398_CC"/>
    <property type="match status" value="1"/>
</dbReference>
<evidence type="ECO:0000259" key="2">
    <source>
        <dbReference type="Pfam" id="PF24481"/>
    </source>
</evidence>
<organism evidence="3 4">
    <name type="scientific">Candidatus Nephthysia bennettiae</name>
    <dbReference type="NCBI Taxonomy" id="3127016"/>
    <lineage>
        <taxon>Bacteria</taxon>
        <taxon>Bacillati</taxon>
        <taxon>Candidatus Dormiibacterota</taxon>
        <taxon>Candidatus Dormibacteria</taxon>
        <taxon>Candidatus Dormibacterales</taxon>
        <taxon>Candidatus Dormibacteraceae</taxon>
        <taxon>Candidatus Nephthysia</taxon>
    </lineage>
</organism>
<feature type="coiled-coil region" evidence="1">
    <location>
        <begin position="3"/>
        <end position="57"/>
    </location>
</feature>
<dbReference type="RefSeq" id="WP_338203904.1">
    <property type="nucleotide sequence ID" value="NZ_JAEKNR010000188.1"/>
</dbReference>
<proteinExistence type="predicted"/>
<gene>
    <name evidence="3" type="ORF">JF922_19140</name>
</gene>
<protein>
    <recommendedName>
        <fullName evidence="2">CT398-like coiled coil hairpin domain-containing protein</fullName>
    </recommendedName>
</protein>
<reference evidence="3" key="1">
    <citation type="submission" date="2020-10" db="EMBL/GenBank/DDBJ databases">
        <title>Ca. Dormibacterota MAGs.</title>
        <authorList>
            <person name="Montgomery K."/>
        </authorList>
    </citation>
    <scope>NUCLEOTIDE SEQUENCE [LARGE SCALE GENOMIC DNA]</scope>
    <source>
        <strain evidence="3">SC8812_S17_10</strain>
    </source>
</reference>
<comment type="caution">
    <text evidence="3">The sequence shown here is derived from an EMBL/GenBank/DDBJ whole genome shotgun (WGS) entry which is preliminary data.</text>
</comment>
<keyword evidence="1" id="KW-0175">Coiled coil</keyword>
<dbReference type="AlphaFoldDB" id="A0A934K8B0"/>
<evidence type="ECO:0000313" key="3">
    <source>
        <dbReference type="EMBL" id="MBJ7600175.1"/>
    </source>
</evidence>
<sequence length="229" mass="25750">MTVPELALQHQRLESRAAQLQAQIERVEAQLVRNAEVERLVEQVATGESAMRDLELRVLQRERDAEARRTKVRSRERELMSGRISNPGELVRLSSEVEHLKAALVEEEDAEMILLEEQERLDKETARARAELEQARARVAAAEPGLRDELERLRADLAEVVSEREAAWAGLPSDWQKAYGRVRLPNPVAQVMHGQCQACHVSVTSNGMQVLRRGGLLPCDNCGRLLVVA</sequence>
<keyword evidence="4" id="KW-1185">Reference proteome</keyword>
<dbReference type="Gene3D" id="1.10.287.1490">
    <property type="match status" value="1"/>
</dbReference>
<dbReference type="Proteomes" id="UP000612893">
    <property type="component" value="Unassembled WGS sequence"/>
</dbReference>
<dbReference type="EMBL" id="JAEKNR010000188">
    <property type="protein sequence ID" value="MBJ7600175.1"/>
    <property type="molecule type" value="Genomic_DNA"/>
</dbReference>
<evidence type="ECO:0000313" key="4">
    <source>
        <dbReference type="Proteomes" id="UP000612893"/>
    </source>
</evidence>
<accession>A0A934K8B0</accession>
<evidence type="ECO:0000256" key="1">
    <source>
        <dbReference type="SAM" id="Coils"/>
    </source>
</evidence>